<evidence type="ECO:0000313" key="5">
    <source>
        <dbReference type="Proteomes" id="UP001055337"/>
    </source>
</evidence>
<keyword evidence="2" id="KW-0732">Signal</keyword>
<gene>
    <name evidence="4" type="ORF">MI149_06440</name>
</gene>
<evidence type="ECO:0000313" key="4">
    <source>
        <dbReference type="EMBL" id="ULN42734.1"/>
    </source>
</evidence>
<feature type="domain" description="PE-PPE" evidence="3">
    <location>
        <begin position="79"/>
        <end position="214"/>
    </location>
</feature>
<reference evidence="4" key="1">
    <citation type="submission" date="2022-08" db="EMBL/GenBank/DDBJ databases">
        <title>Whole genome sequencing of non-tuberculosis mycobacteria type-strains.</title>
        <authorList>
            <person name="Igarashi Y."/>
            <person name="Osugi A."/>
            <person name="Mitarai S."/>
        </authorList>
    </citation>
    <scope>NUCLEOTIDE SEQUENCE</scope>
    <source>
        <strain evidence="4">JCM 16369</strain>
    </source>
</reference>
<dbReference type="EMBL" id="CP092362">
    <property type="protein sequence ID" value="ULN42734.1"/>
    <property type="molecule type" value="Genomic_DNA"/>
</dbReference>
<proteinExistence type="predicted"/>
<accession>A0ABY3TRV9</accession>
<dbReference type="InterPro" id="IPR013228">
    <property type="entry name" value="PE-PPE_C"/>
</dbReference>
<evidence type="ECO:0000256" key="2">
    <source>
        <dbReference type="SAM" id="SignalP"/>
    </source>
</evidence>
<dbReference type="RefSeq" id="WP_240179097.1">
    <property type="nucleotide sequence ID" value="NZ_CP092362.2"/>
</dbReference>
<feature type="region of interest" description="Disordered" evidence="1">
    <location>
        <begin position="318"/>
        <end position="366"/>
    </location>
</feature>
<dbReference type="Pfam" id="PF08237">
    <property type="entry name" value="PE-PPE"/>
    <property type="match status" value="2"/>
</dbReference>
<feature type="signal peptide" evidence="2">
    <location>
        <begin position="1"/>
        <end position="24"/>
    </location>
</feature>
<name>A0ABY3TRV9_9MYCO</name>
<protein>
    <submittedName>
        <fullName evidence="4">PE-PPE domain-containing protein</fullName>
    </submittedName>
</protein>
<sequence length="366" mass="38702">MADNMVKRTAALLAGVAVTATVTASVVSPVHPATVLTSDVALTTTVLAMGGLGYEDVDPELIKKVLGGYFANADSIKGLPWPGEMAPWNGDLTLGESMAVGLVNMDAAIRSTPGPKIVMGASGTTVVVDEEMRRLANDPTAPPADELSFVVMGDANRGIFKTFQGVKLPIFDYTPVVPETKYDVMVIKGEYDAIGDWPDRSWNLLADFNALAASGLLQQIIPEEIVKQFSLESWGSVHKDAMFVDPSTVPARNITTTTNALGGTTTTYLMPTADLPLLRPLKGMGWPQPVIDGLTAVLRPIVDSAYYRNDPHINWRPPRPVPAATVNSTATASSKRPGTKAVAAKTTSAKPAAKTPGKAGSGRQPH</sequence>
<feature type="compositionally biased region" description="Low complexity" evidence="1">
    <location>
        <begin position="323"/>
        <end position="366"/>
    </location>
</feature>
<organism evidence="4 5">
    <name type="scientific">Mycolicibacterium crocinum</name>
    <dbReference type="NCBI Taxonomy" id="388459"/>
    <lineage>
        <taxon>Bacteria</taxon>
        <taxon>Bacillati</taxon>
        <taxon>Actinomycetota</taxon>
        <taxon>Actinomycetes</taxon>
        <taxon>Mycobacteriales</taxon>
        <taxon>Mycobacteriaceae</taxon>
        <taxon>Mycolicibacterium</taxon>
    </lineage>
</organism>
<evidence type="ECO:0000256" key="1">
    <source>
        <dbReference type="SAM" id="MobiDB-lite"/>
    </source>
</evidence>
<dbReference type="Proteomes" id="UP001055337">
    <property type="component" value="Chromosome"/>
</dbReference>
<feature type="domain" description="PE-PPE" evidence="3">
    <location>
        <begin position="237"/>
        <end position="306"/>
    </location>
</feature>
<keyword evidence="5" id="KW-1185">Reference proteome</keyword>
<evidence type="ECO:0000259" key="3">
    <source>
        <dbReference type="Pfam" id="PF08237"/>
    </source>
</evidence>
<feature type="chain" id="PRO_5045974848" evidence="2">
    <location>
        <begin position="25"/>
        <end position="366"/>
    </location>
</feature>